<evidence type="ECO:0000313" key="10">
    <source>
        <dbReference type="Proteomes" id="UP001595764"/>
    </source>
</evidence>
<keyword evidence="6 8" id="KW-0472">Membrane</keyword>
<dbReference type="PANTHER" id="PTHR30561">
    <property type="entry name" value="SMR FAMILY PROTON-DEPENDENT DRUG EFFLUX TRANSPORTER SUGE"/>
    <property type="match status" value="1"/>
</dbReference>
<comment type="caution">
    <text evidence="9">The sequence shown here is derived from an EMBL/GenBank/DDBJ whole genome shotgun (WGS) entry which is preliminary data.</text>
</comment>
<comment type="similarity">
    <text evidence="7">Belongs to the drug/metabolite transporter (DMT) superfamily. Small multidrug resistance (SMR) (TC 2.A.7.1) family.</text>
</comment>
<comment type="subcellular location">
    <subcellularLocation>
        <location evidence="1 7">Cell membrane</location>
        <topology evidence="1 7">Multi-pass membrane protein</topology>
    </subcellularLocation>
</comment>
<evidence type="ECO:0000256" key="5">
    <source>
        <dbReference type="ARBA" id="ARBA00022989"/>
    </source>
</evidence>
<evidence type="ECO:0000256" key="2">
    <source>
        <dbReference type="ARBA" id="ARBA00022448"/>
    </source>
</evidence>
<keyword evidence="3" id="KW-1003">Cell membrane</keyword>
<evidence type="ECO:0000256" key="7">
    <source>
        <dbReference type="RuleBase" id="RU003942"/>
    </source>
</evidence>
<sequence length="107" mass="11174">MGWIAVFAAGLLEIAWAHSIRLTDGFTKLVPTLACGVLTVLVLYVLNVGMKTVPVGTAYAVFVGIGAVGTAVVGIFWLREPVSLPRILALALILGGVVLLQLTSRTA</sequence>
<evidence type="ECO:0000256" key="8">
    <source>
        <dbReference type="SAM" id="Phobius"/>
    </source>
</evidence>
<name>A0ABV7QVD5_9PSEU</name>
<dbReference type="InterPro" id="IPR045324">
    <property type="entry name" value="Small_multidrug_res"/>
</dbReference>
<dbReference type="RefSeq" id="WP_377874066.1">
    <property type="nucleotide sequence ID" value="NZ_JBHMAY010000064.1"/>
</dbReference>
<evidence type="ECO:0000256" key="1">
    <source>
        <dbReference type="ARBA" id="ARBA00004651"/>
    </source>
</evidence>
<dbReference type="SUPFAM" id="SSF103481">
    <property type="entry name" value="Multidrug resistance efflux transporter EmrE"/>
    <property type="match status" value="1"/>
</dbReference>
<keyword evidence="10" id="KW-1185">Reference proteome</keyword>
<keyword evidence="2" id="KW-0813">Transport</keyword>
<dbReference type="EMBL" id="JBHRWI010000058">
    <property type="protein sequence ID" value="MFC3516051.1"/>
    <property type="molecule type" value="Genomic_DNA"/>
</dbReference>
<feature type="transmembrane region" description="Helical" evidence="8">
    <location>
        <begin position="84"/>
        <end position="102"/>
    </location>
</feature>
<dbReference type="PANTHER" id="PTHR30561:SF0">
    <property type="entry name" value="GUANIDINIUM EXPORTER"/>
    <property type="match status" value="1"/>
</dbReference>
<accession>A0ABV7QVD5</accession>
<feature type="transmembrane region" description="Helical" evidence="8">
    <location>
        <begin position="27"/>
        <end position="46"/>
    </location>
</feature>
<dbReference type="Gene3D" id="1.10.3730.20">
    <property type="match status" value="1"/>
</dbReference>
<dbReference type="InterPro" id="IPR000390">
    <property type="entry name" value="Small_drug/metabolite_transptr"/>
</dbReference>
<feature type="transmembrane region" description="Helical" evidence="8">
    <location>
        <begin position="58"/>
        <end position="78"/>
    </location>
</feature>
<proteinExistence type="inferred from homology"/>
<organism evidence="9 10">
    <name type="scientific">Amycolatopsis halotolerans</name>
    <dbReference type="NCBI Taxonomy" id="330083"/>
    <lineage>
        <taxon>Bacteria</taxon>
        <taxon>Bacillati</taxon>
        <taxon>Actinomycetota</taxon>
        <taxon>Actinomycetes</taxon>
        <taxon>Pseudonocardiales</taxon>
        <taxon>Pseudonocardiaceae</taxon>
        <taxon>Amycolatopsis</taxon>
    </lineage>
</organism>
<dbReference type="Proteomes" id="UP001595764">
    <property type="component" value="Unassembled WGS sequence"/>
</dbReference>
<dbReference type="Pfam" id="PF00893">
    <property type="entry name" value="Multi_Drug_Res"/>
    <property type="match status" value="1"/>
</dbReference>
<keyword evidence="5 8" id="KW-1133">Transmembrane helix</keyword>
<evidence type="ECO:0000256" key="6">
    <source>
        <dbReference type="ARBA" id="ARBA00023136"/>
    </source>
</evidence>
<gene>
    <name evidence="9" type="ORF">ACFORO_38210</name>
</gene>
<dbReference type="InterPro" id="IPR037185">
    <property type="entry name" value="EmrE-like"/>
</dbReference>
<reference evidence="10" key="1">
    <citation type="journal article" date="2019" name="Int. J. Syst. Evol. Microbiol.">
        <title>The Global Catalogue of Microorganisms (GCM) 10K type strain sequencing project: providing services to taxonomists for standard genome sequencing and annotation.</title>
        <authorList>
            <consortium name="The Broad Institute Genomics Platform"/>
            <consortium name="The Broad Institute Genome Sequencing Center for Infectious Disease"/>
            <person name="Wu L."/>
            <person name="Ma J."/>
        </authorList>
    </citation>
    <scope>NUCLEOTIDE SEQUENCE [LARGE SCALE GENOMIC DNA]</scope>
    <source>
        <strain evidence="10">CGMCC 4.7682</strain>
    </source>
</reference>
<evidence type="ECO:0000256" key="3">
    <source>
        <dbReference type="ARBA" id="ARBA00022475"/>
    </source>
</evidence>
<protein>
    <submittedName>
        <fullName evidence="9">DMT family transporter</fullName>
    </submittedName>
</protein>
<evidence type="ECO:0000313" key="9">
    <source>
        <dbReference type="EMBL" id="MFC3516051.1"/>
    </source>
</evidence>
<evidence type="ECO:0000256" key="4">
    <source>
        <dbReference type="ARBA" id="ARBA00022692"/>
    </source>
</evidence>
<keyword evidence="4 7" id="KW-0812">Transmembrane</keyword>